<dbReference type="RefSeq" id="WP_184939450.1">
    <property type="nucleotide sequence ID" value="NZ_JACHJV010000001.1"/>
</dbReference>
<dbReference type="Gene3D" id="3.90.210.10">
    <property type="entry name" value="Heat-Labile Enterotoxin, subunit A"/>
    <property type="match status" value="1"/>
</dbReference>
<feature type="domain" description="Pierisin-like" evidence="2">
    <location>
        <begin position="140"/>
        <end position="260"/>
    </location>
</feature>
<comment type="caution">
    <text evidence="3">The sequence shown here is derived from an EMBL/GenBank/DDBJ whole genome shotgun (WGS) entry which is preliminary data.</text>
</comment>
<reference evidence="3 4" key="1">
    <citation type="submission" date="2020-08" db="EMBL/GenBank/DDBJ databases">
        <title>Sequencing the genomes of 1000 actinobacteria strains.</title>
        <authorList>
            <person name="Klenk H.-P."/>
        </authorList>
    </citation>
    <scope>NUCLEOTIDE SEQUENCE [LARGE SCALE GENOMIC DNA]</scope>
    <source>
        <strain evidence="3 4">DSM 41654</strain>
    </source>
</reference>
<keyword evidence="1" id="KW-0732">Signal</keyword>
<dbReference type="NCBIfam" id="NF041482">
    <property type="entry name" value="ADPrt_Strmyces"/>
    <property type="match status" value="1"/>
</dbReference>
<dbReference type="InterPro" id="IPR048221">
    <property type="entry name" value="ScARP-like"/>
</dbReference>
<dbReference type="SUPFAM" id="SSF56399">
    <property type="entry name" value="ADP-ribosylation"/>
    <property type="match status" value="1"/>
</dbReference>
<sequence length="265" mass="28674">MINIRIRAAASAVTIACGVVLAPASPAVAAAAAPTDAAPFRCLDPSGEAPWSGPQCDGVIVHELGTGAVAIVLDGRRIDFADEAELRADDCADHPAVTIPALAFEHAPQGPDPLYAALDRQVDVPRITPTPHWRKGCQPLFRSDGRDPSVIFDQGFGPKDTNGQYDITSYVLQNQPSPFVSTTYDPELYKKWKKVPWDYFIDAPGGIDVNATIGDQHQYADQVEVAFPGGVDRHFIRRACPVDRATASLIESGCVDNPNYRPWLR</sequence>
<evidence type="ECO:0000256" key="1">
    <source>
        <dbReference type="SAM" id="SignalP"/>
    </source>
</evidence>
<keyword evidence="4" id="KW-1185">Reference proteome</keyword>
<dbReference type="Pfam" id="PF22596">
    <property type="entry name" value="Scabin-like"/>
    <property type="match status" value="1"/>
</dbReference>
<dbReference type="InterPro" id="IPR054695">
    <property type="entry name" value="Pierisin-like_dom"/>
</dbReference>
<dbReference type="Proteomes" id="UP000540506">
    <property type="component" value="Unassembled WGS sequence"/>
</dbReference>
<evidence type="ECO:0000313" key="4">
    <source>
        <dbReference type="Proteomes" id="UP000540506"/>
    </source>
</evidence>
<gene>
    <name evidence="3" type="ORF">FHR34_005334</name>
</gene>
<evidence type="ECO:0000259" key="2">
    <source>
        <dbReference type="Pfam" id="PF22596"/>
    </source>
</evidence>
<name>A0A7W7VXC7_KITKI</name>
<evidence type="ECO:0000313" key="3">
    <source>
        <dbReference type="EMBL" id="MBB4926341.1"/>
    </source>
</evidence>
<feature type="chain" id="PRO_5038969553" description="Pierisin-like domain-containing protein" evidence="1">
    <location>
        <begin position="30"/>
        <end position="265"/>
    </location>
</feature>
<feature type="signal peptide" evidence="1">
    <location>
        <begin position="1"/>
        <end position="29"/>
    </location>
</feature>
<protein>
    <recommendedName>
        <fullName evidence="2">Pierisin-like domain-containing protein</fullName>
    </recommendedName>
</protein>
<organism evidence="3 4">
    <name type="scientific">Kitasatospora kifunensis</name>
    <name type="common">Streptomyces kifunensis</name>
    <dbReference type="NCBI Taxonomy" id="58351"/>
    <lineage>
        <taxon>Bacteria</taxon>
        <taxon>Bacillati</taxon>
        <taxon>Actinomycetota</taxon>
        <taxon>Actinomycetes</taxon>
        <taxon>Kitasatosporales</taxon>
        <taxon>Streptomycetaceae</taxon>
        <taxon>Kitasatospora</taxon>
    </lineage>
</organism>
<dbReference type="AlphaFoldDB" id="A0A7W7VXC7"/>
<accession>A0A7W7VXC7</accession>
<dbReference type="EMBL" id="JACHJV010000001">
    <property type="protein sequence ID" value="MBB4926341.1"/>
    <property type="molecule type" value="Genomic_DNA"/>
</dbReference>
<proteinExistence type="predicted"/>